<protein>
    <submittedName>
        <fullName evidence="2">Uncharacterized protein</fullName>
    </submittedName>
</protein>
<keyword evidence="3" id="KW-1185">Reference proteome</keyword>
<dbReference type="EMBL" id="JADOET010000003">
    <property type="protein sequence ID" value="MBF8149312.1"/>
    <property type="molecule type" value="Genomic_DNA"/>
</dbReference>
<keyword evidence="1" id="KW-1133">Transmembrane helix</keyword>
<proteinExistence type="predicted"/>
<keyword evidence="1" id="KW-0472">Membrane</keyword>
<organism evidence="2 3">
    <name type="scientific">Winogradskyella marina</name>
    <dbReference type="NCBI Taxonomy" id="2785530"/>
    <lineage>
        <taxon>Bacteria</taxon>
        <taxon>Pseudomonadati</taxon>
        <taxon>Bacteroidota</taxon>
        <taxon>Flavobacteriia</taxon>
        <taxon>Flavobacteriales</taxon>
        <taxon>Flavobacteriaceae</taxon>
        <taxon>Winogradskyella</taxon>
    </lineage>
</organism>
<feature type="transmembrane region" description="Helical" evidence="1">
    <location>
        <begin position="12"/>
        <end position="32"/>
    </location>
</feature>
<gene>
    <name evidence="2" type="ORF">ITJ86_05355</name>
</gene>
<sequence>MKLANLIPKTTDAIVLCCVTLLTLCFFIAGLFDVLDYLIVKGILILSFGVLFGLAVMFAIKNKAKENRLEDNPQDGSH</sequence>
<evidence type="ECO:0000313" key="2">
    <source>
        <dbReference type="EMBL" id="MBF8149312.1"/>
    </source>
</evidence>
<keyword evidence="1" id="KW-0812">Transmembrane</keyword>
<reference evidence="2 3" key="1">
    <citation type="submission" date="2020-11" db="EMBL/GenBank/DDBJ databases">
        <title>Winogradskyella marina sp. nov., isolated from marine sediment.</title>
        <authorList>
            <person name="Bo J."/>
            <person name="Wang S."/>
            <person name="Song X."/>
            <person name="Du Z."/>
        </authorList>
    </citation>
    <scope>NUCLEOTIDE SEQUENCE [LARGE SCALE GENOMIC DNA]</scope>
    <source>
        <strain evidence="2 3">F6397</strain>
    </source>
</reference>
<evidence type="ECO:0000313" key="3">
    <source>
        <dbReference type="Proteomes" id="UP000611215"/>
    </source>
</evidence>
<feature type="transmembrane region" description="Helical" evidence="1">
    <location>
        <begin position="38"/>
        <end position="60"/>
    </location>
</feature>
<accession>A0ABS0EFW3</accession>
<comment type="caution">
    <text evidence="2">The sequence shown here is derived from an EMBL/GenBank/DDBJ whole genome shotgun (WGS) entry which is preliminary data.</text>
</comment>
<dbReference type="RefSeq" id="WP_195870590.1">
    <property type="nucleotide sequence ID" value="NZ_JADOET010000003.1"/>
</dbReference>
<dbReference type="Proteomes" id="UP000611215">
    <property type="component" value="Unassembled WGS sequence"/>
</dbReference>
<name>A0ABS0EFW3_9FLAO</name>
<evidence type="ECO:0000256" key="1">
    <source>
        <dbReference type="SAM" id="Phobius"/>
    </source>
</evidence>